<feature type="compositionally biased region" description="Basic and acidic residues" evidence="1">
    <location>
        <begin position="154"/>
        <end position="163"/>
    </location>
</feature>
<dbReference type="AlphaFoldDB" id="A0A0G4EUR3"/>
<dbReference type="InParanoid" id="A0A0G4EUR3"/>
<feature type="region of interest" description="Disordered" evidence="1">
    <location>
        <begin position="43"/>
        <end position="65"/>
    </location>
</feature>
<evidence type="ECO:0000313" key="2">
    <source>
        <dbReference type="EMBL" id="CEM02335.1"/>
    </source>
</evidence>
<name>A0A0G4EUR3_VITBC</name>
<organism evidence="2 3">
    <name type="scientific">Vitrella brassicaformis (strain CCMP3155)</name>
    <dbReference type="NCBI Taxonomy" id="1169540"/>
    <lineage>
        <taxon>Eukaryota</taxon>
        <taxon>Sar</taxon>
        <taxon>Alveolata</taxon>
        <taxon>Colpodellida</taxon>
        <taxon>Vitrellaceae</taxon>
        <taxon>Vitrella</taxon>
    </lineage>
</organism>
<evidence type="ECO:0000313" key="3">
    <source>
        <dbReference type="Proteomes" id="UP000041254"/>
    </source>
</evidence>
<protein>
    <submittedName>
        <fullName evidence="2">Uncharacterized protein</fullName>
    </submittedName>
</protein>
<evidence type="ECO:0000256" key="1">
    <source>
        <dbReference type="SAM" id="MobiDB-lite"/>
    </source>
</evidence>
<dbReference type="EMBL" id="CDMY01000324">
    <property type="protein sequence ID" value="CEM02335.1"/>
    <property type="molecule type" value="Genomic_DNA"/>
</dbReference>
<gene>
    <name evidence="2" type="ORF">Vbra_8294</name>
</gene>
<reference evidence="2 3" key="1">
    <citation type="submission" date="2014-11" db="EMBL/GenBank/DDBJ databases">
        <authorList>
            <person name="Zhu J."/>
            <person name="Qi W."/>
            <person name="Song R."/>
        </authorList>
    </citation>
    <scope>NUCLEOTIDE SEQUENCE [LARGE SCALE GENOMIC DNA]</scope>
</reference>
<proteinExistence type="predicted"/>
<feature type="region of interest" description="Disordered" evidence="1">
    <location>
        <begin position="152"/>
        <end position="184"/>
    </location>
</feature>
<dbReference type="Proteomes" id="UP000041254">
    <property type="component" value="Unassembled WGS sequence"/>
</dbReference>
<dbReference type="VEuPathDB" id="CryptoDB:Vbra_8294"/>
<sequence>MDVAEEAHRGVIPTFIAQCVKEYSTTPSFTCVTRLREKRTAVPGHEETGRATLNQHPWSRSPRYEPGLVESTLRAPTKDEKPILRVHSYLEHLHGELDRQNIALQQSLLHAQNLRNGERGKRRSPSTFLGSGRADCSLYQEQAEDGLRRAIRKQPPEERDAGRHVRGSSRLNGGMTHVCKAKTP</sequence>
<keyword evidence="3" id="KW-1185">Reference proteome</keyword>
<accession>A0A0G4EUR3</accession>